<dbReference type="AlphaFoldDB" id="A0AAE0F1A9"/>
<dbReference type="SMART" id="SM00028">
    <property type="entry name" value="TPR"/>
    <property type="match status" value="2"/>
</dbReference>
<evidence type="ECO:0000256" key="3">
    <source>
        <dbReference type="PROSITE-ProRule" id="PRU00339"/>
    </source>
</evidence>
<dbReference type="InterPro" id="IPR051210">
    <property type="entry name" value="Ub_ligase/GEF_domain"/>
</dbReference>
<keyword evidence="6" id="KW-1185">Reference proteome</keyword>
<dbReference type="SUPFAM" id="SSF50985">
    <property type="entry name" value="RCC1/BLIP-II"/>
    <property type="match status" value="1"/>
</dbReference>
<feature type="repeat" description="RCC1" evidence="2">
    <location>
        <begin position="262"/>
        <end position="315"/>
    </location>
</feature>
<organism evidence="5 6">
    <name type="scientific">Cymbomonas tetramitiformis</name>
    <dbReference type="NCBI Taxonomy" id="36881"/>
    <lineage>
        <taxon>Eukaryota</taxon>
        <taxon>Viridiplantae</taxon>
        <taxon>Chlorophyta</taxon>
        <taxon>Pyramimonadophyceae</taxon>
        <taxon>Pyramimonadales</taxon>
        <taxon>Pyramimonadaceae</taxon>
        <taxon>Cymbomonas</taxon>
    </lineage>
</organism>
<dbReference type="SUPFAM" id="SSF48452">
    <property type="entry name" value="TPR-like"/>
    <property type="match status" value="1"/>
</dbReference>
<comment type="caution">
    <text evidence="5">The sequence shown here is derived from an EMBL/GenBank/DDBJ whole genome shotgun (WGS) entry which is preliminary data.</text>
</comment>
<feature type="repeat" description="TPR" evidence="3">
    <location>
        <begin position="758"/>
        <end position="791"/>
    </location>
</feature>
<dbReference type="Gene3D" id="2.130.10.30">
    <property type="entry name" value="Regulator of chromosome condensation 1/beta-lactamase-inhibitor protein II"/>
    <property type="match status" value="3"/>
</dbReference>
<dbReference type="InterPro" id="IPR011990">
    <property type="entry name" value="TPR-like_helical_dom_sf"/>
</dbReference>
<dbReference type="InterPro" id="IPR000408">
    <property type="entry name" value="Reg_chr_condens"/>
</dbReference>
<evidence type="ECO:0000256" key="1">
    <source>
        <dbReference type="ARBA" id="ARBA00022737"/>
    </source>
</evidence>
<dbReference type="Proteomes" id="UP001190700">
    <property type="component" value="Unassembled WGS sequence"/>
</dbReference>
<dbReference type="PROSITE" id="PS50012">
    <property type="entry name" value="RCC1_3"/>
    <property type="match status" value="7"/>
</dbReference>
<name>A0AAE0F1A9_9CHLO</name>
<feature type="repeat" description="RCC1" evidence="2">
    <location>
        <begin position="316"/>
        <end position="386"/>
    </location>
</feature>
<feature type="repeat" description="RCC1" evidence="2">
    <location>
        <begin position="183"/>
        <end position="261"/>
    </location>
</feature>
<dbReference type="Pfam" id="PF25390">
    <property type="entry name" value="WD40_RLD"/>
    <property type="match status" value="1"/>
</dbReference>
<feature type="repeat" description="RCC1" evidence="2">
    <location>
        <begin position="76"/>
        <end position="129"/>
    </location>
</feature>
<dbReference type="InterPro" id="IPR058923">
    <property type="entry name" value="RCC1-like_dom"/>
</dbReference>
<keyword evidence="1" id="KW-0677">Repeat</keyword>
<keyword evidence="3" id="KW-0802">TPR repeat</keyword>
<evidence type="ECO:0000259" key="4">
    <source>
        <dbReference type="Pfam" id="PF25390"/>
    </source>
</evidence>
<evidence type="ECO:0000256" key="2">
    <source>
        <dbReference type="PROSITE-ProRule" id="PRU00235"/>
    </source>
</evidence>
<protein>
    <recommendedName>
        <fullName evidence="4">RCC1-like domain-containing protein</fullName>
    </recommendedName>
</protein>
<gene>
    <name evidence="5" type="ORF">CYMTET_42648</name>
</gene>
<dbReference type="Pfam" id="PF00415">
    <property type="entry name" value="RCC1"/>
    <property type="match status" value="2"/>
</dbReference>
<dbReference type="PANTHER" id="PTHR22870">
    <property type="entry name" value="REGULATOR OF CHROMOSOME CONDENSATION"/>
    <property type="match status" value="1"/>
</dbReference>
<dbReference type="EMBL" id="LGRX02028595">
    <property type="protein sequence ID" value="KAK3247869.1"/>
    <property type="molecule type" value="Genomic_DNA"/>
</dbReference>
<dbReference type="PROSITE" id="PS00626">
    <property type="entry name" value="RCC1_2"/>
    <property type="match status" value="2"/>
</dbReference>
<sequence>MIIGESADQMSDIQHLDVPLKTSLYLWGLNTSGESGSDPCNNPAHFGPVHAVAFSGARISSVACGWHHTAVVSCDGKVYTCGSNEYGQLGTGTDGDERVWSPRLVSLLLHRRVTQVACGAHFTVAIATVPGSAGCIDVKEVWSWGRYQKKNYPTPISSSLLANETVSSVACGQAHALLLTESGTVFSWGYNQFGQLGRARRTSGQEPLQRVQHFVDDLPEDSTDEDVLGDTHEAGAAATRQHVHVVHIACGGNHSLCIGSLGELYTWGCGDHGQLGYNDAPMLGQTLPRRVQGLRQVKCVAADGGTAHSSALTQNGELYTWGCNTHGELGLGEGHAGRLNTNEYNAEGVRGVTQRAHFVQPTPVMLMRGVVRMACGECHTLVHDIEGLVLGFGYNMYHQAGSVHERGSSVWTPRSVGSVLGEVAALAAGGGHSAVVCHCSTLVDFCEEALVCAAAANLELSTRLAKCHFPPNLGRVRAALQECAEGHERQRARAEAMPGPLRSSRGEQWDSPFAVGAEVRLVLNADLARAGVDTEVEDPCCMKFDPRGAARVATMDMPQGTCDLVLADGQELVVHLQDVVPEEKVGPMLLDNTAPEEKMKAAEQRKICGNRYFNDGHLAAAAATYVRAVMAIAPLVERAREKSAEGERAQADTCALAPGTSVEVAAKGGGPWRPGMVMCDYDDGKEYDIGYTDDVEPDEEDNVDASRVRPALPEELKPLQELWGSCLCNLARVHLRLLQMTAAVNAATMVLGFYPDHLQALYLRGKAYMALGDLKSAAEDLRCARRLRPQSREVWETWLELKQMVQQKREEDRHLASMIFGLATQAKSMFNSLTSSS</sequence>
<feature type="repeat" description="RCC1" evidence="2">
    <location>
        <begin position="22"/>
        <end position="75"/>
    </location>
</feature>
<accession>A0AAE0F1A9</accession>
<reference evidence="5 6" key="1">
    <citation type="journal article" date="2015" name="Genome Biol. Evol.">
        <title>Comparative Genomics of a Bacterivorous Green Alga Reveals Evolutionary Causalities and Consequences of Phago-Mixotrophic Mode of Nutrition.</title>
        <authorList>
            <person name="Burns J.A."/>
            <person name="Paasch A."/>
            <person name="Narechania A."/>
            <person name="Kim E."/>
        </authorList>
    </citation>
    <scope>NUCLEOTIDE SEQUENCE [LARGE SCALE GENOMIC DNA]</scope>
    <source>
        <strain evidence="5 6">PLY_AMNH</strain>
    </source>
</reference>
<dbReference type="InterPro" id="IPR019734">
    <property type="entry name" value="TPR_rpt"/>
</dbReference>
<evidence type="ECO:0000313" key="6">
    <source>
        <dbReference type="Proteomes" id="UP001190700"/>
    </source>
</evidence>
<dbReference type="PRINTS" id="PR00633">
    <property type="entry name" value="RCCNDNSATION"/>
</dbReference>
<feature type="repeat" description="RCC1" evidence="2">
    <location>
        <begin position="387"/>
        <end position="439"/>
    </location>
</feature>
<dbReference type="PROSITE" id="PS50005">
    <property type="entry name" value="TPR"/>
    <property type="match status" value="1"/>
</dbReference>
<feature type="repeat" description="RCC1" evidence="2">
    <location>
        <begin position="139"/>
        <end position="182"/>
    </location>
</feature>
<feature type="domain" description="RCC1-like" evidence="4">
    <location>
        <begin position="154"/>
        <end position="441"/>
    </location>
</feature>
<dbReference type="PANTHER" id="PTHR22870:SF466">
    <property type="entry name" value="ANKYRIN REPEAT-CONTAINING PROTEIN"/>
    <property type="match status" value="1"/>
</dbReference>
<dbReference type="Gene3D" id="1.25.40.10">
    <property type="entry name" value="Tetratricopeptide repeat domain"/>
    <property type="match status" value="1"/>
</dbReference>
<dbReference type="InterPro" id="IPR009091">
    <property type="entry name" value="RCC1/BLIP-II"/>
</dbReference>
<proteinExistence type="predicted"/>
<evidence type="ECO:0000313" key="5">
    <source>
        <dbReference type="EMBL" id="KAK3247869.1"/>
    </source>
</evidence>